<gene>
    <name evidence="1" type="ORF">CJ030_MR3G025383</name>
</gene>
<name>A0A6A1W9C8_9ROSI</name>
<protein>
    <submittedName>
        <fullName evidence="1">Uncharacterized protein</fullName>
    </submittedName>
</protein>
<comment type="caution">
    <text evidence="1">The sequence shown here is derived from an EMBL/GenBank/DDBJ whole genome shotgun (WGS) entry which is preliminary data.</text>
</comment>
<evidence type="ECO:0000313" key="2">
    <source>
        <dbReference type="Proteomes" id="UP000516437"/>
    </source>
</evidence>
<evidence type="ECO:0000313" key="1">
    <source>
        <dbReference type="EMBL" id="KAB1220926.1"/>
    </source>
</evidence>
<accession>A0A6A1W9C8</accession>
<organism evidence="1 2">
    <name type="scientific">Morella rubra</name>
    <name type="common">Chinese bayberry</name>
    <dbReference type="NCBI Taxonomy" id="262757"/>
    <lineage>
        <taxon>Eukaryota</taxon>
        <taxon>Viridiplantae</taxon>
        <taxon>Streptophyta</taxon>
        <taxon>Embryophyta</taxon>
        <taxon>Tracheophyta</taxon>
        <taxon>Spermatophyta</taxon>
        <taxon>Magnoliopsida</taxon>
        <taxon>eudicotyledons</taxon>
        <taxon>Gunneridae</taxon>
        <taxon>Pentapetalae</taxon>
        <taxon>rosids</taxon>
        <taxon>fabids</taxon>
        <taxon>Fagales</taxon>
        <taxon>Myricaceae</taxon>
        <taxon>Morella</taxon>
    </lineage>
</organism>
<proteinExistence type="predicted"/>
<reference evidence="1 2" key="1">
    <citation type="journal article" date="2019" name="Plant Biotechnol. J.">
        <title>The red bayberry genome and genetic basis of sex determination.</title>
        <authorList>
            <person name="Jia H.M."/>
            <person name="Jia H.J."/>
            <person name="Cai Q.L."/>
            <person name="Wang Y."/>
            <person name="Zhao H.B."/>
            <person name="Yang W.F."/>
            <person name="Wang G.Y."/>
            <person name="Li Y.H."/>
            <person name="Zhan D.L."/>
            <person name="Shen Y.T."/>
            <person name="Niu Q.F."/>
            <person name="Chang L."/>
            <person name="Qiu J."/>
            <person name="Zhao L."/>
            <person name="Xie H.B."/>
            <person name="Fu W.Y."/>
            <person name="Jin J."/>
            <person name="Li X.W."/>
            <person name="Jiao Y."/>
            <person name="Zhou C.C."/>
            <person name="Tu T."/>
            <person name="Chai C.Y."/>
            <person name="Gao J.L."/>
            <person name="Fan L.J."/>
            <person name="van de Weg E."/>
            <person name="Wang J.Y."/>
            <person name="Gao Z.S."/>
        </authorList>
    </citation>
    <scope>NUCLEOTIDE SEQUENCE [LARGE SCALE GENOMIC DNA]</scope>
    <source>
        <tissue evidence="1">Leaves</tissue>
    </source>
</reference>
<dbReference type="Proteomes" id="UP000516437">
    <property type="component" value="Chromosome 3"/>
</dbReference>
<sequence length="73" mass="8338">MAEQHFNRAIYSLQHCMHDNIAEIGSASTTTYSFYAPNTSIELHTPNTASRETRTFPPDAKHHITIKYQVEDT</sequence>
<dbReference type="EMBL" id="RXIC02000021">
    <property type="protein sequence ID" value="KAB1220926.1"/>
    <property type="molecule type" value="Genomic_DNA"/>
</dbReference>
<dbReference type="AlphaFoldDB" id="A0A6A1W9C8"/>
<keyword evidence="2" id="KW-1185">Reference proteome</keyword>